<evidence type="ECO:0000256" key="3">
    <source>
        <dbReference type="ARBA" id="ARBA00023163"/>
    </source>
</evidence>
<feature type="domain" description="Xylanolytic transcriptional activator regulatory" evidence="6">
    <location>
        <begin position="419"/>
        <end position="495"/>
    </location>
</feature>
<evidence type="ECO:0000313" key="8">
    <source>
        <dbReference type="Proteomes" id="UP000769157"/>
    </source>
</evidence>
<dbReference type="PANTHER" id="PTHR31069:SF12">
    <property type="entry name" value="TRANSCRIPTION FACTOR DOMAIN-CONTAINING PROTEIN"/>
    <property type="match status" value="1"/>
</dbReference>
<proteinExistence type="predicted"/>
<comment type="caution">
    <text evidence="7">The sequence shown here is derived from an EMBL/GenBank/DDBJ whole genome shotgun (WGS) entry which is preliminary data.</text>
</comment>
<dbReference type="CDD" id="cd12148">
    <property type="entry name" value="fungal_TF_MHR"/>
    <property type="match status" value="1"/>
</dbReference>
<dbReference type="Proteomes" id="UP000769157">
    <property type="component" value="Unassembled WGS sequence"/>
</dbReference>
<dbReference type="InterPro" id="IPR007219">
    <property type="entry name" value="XnlR_reg_dom"/>
</dbReference>
<keyword evidence="8" id="KW-1185">Reference proteome</keyword>
<accession>A0A9P8T0K0</accession>
<dbReference type="OrthoDB" id="2943660at2759"/>
<feature type="region of interest" description="Disordered" evidence="5">
    <location>
        <begin position="845"/>
        <end position="864"/>
    </location>
</feature>
<gene>
    <name evidence="7" type="ORF">OGAPHI_006027</name>
</gene>
<evidence type="ECO:0000259" key="6">
    <source>
        <dbReference type="SMART" id="SM00906"/>
    </source>
</evidence>
<keyword evidence="1" id="KW-0805">Transcription regulation</keyword>
<dbReference type="GeneID" id="70237991"/>
<organism evidence="7 8">
    <name type="scientific">Ogataea philodendri</name>
    <dbReference type="NCBI Taxonomy" id="1378263"/>
    <lineage>
        <taxon>Eukaryota</taxon>
        <taxon>Fungi</taxon>
        <taxon>Dikarya</taxon>
        <taxon>Ascomycota</taxon>
        <taxon>Saccharomycotina</taxon>
        <taxon>Pichiomycetes</taxon>
        <taxon>Pichiales</taxon>
        <taxon>Pichiaceae</taxon>
        <taxon>Ogataea</taxon>
    </lineage>
</organism>
<dbReference type="GO" id="GO:0005634">
    <property type="term" value="C:nucleus"/>
    <property type="evidence" value="ECO:0007669"/>
    <property type="project" value="TreeGrafter"/>
</dbReference>
<dbReference type="AlphaFoldDB" id="A0A9P8T0K0"/>
<evidence type="ECO:0000313" key="7">
    <source>
        <dbReference type="EMBL" id="KAH3661848.1"/>
    </source>
</evidence>
<keyword evidence="4" id="KW-0539">Nucleus</keyword>
<evidence type="ECO:0000256" key="5">
    <source>
        <dbReference type="SAM" id="MobiDB-lite"/>
    </source>
</evidence>
<dbReference type="GO" id="GO:0000978">
    <property type="term" value="F:RNA polymerase II cis-regulatory region sequence-specific DNA binding"/>
    <property type="evidence" value="ECO:0007669"/>
    <property type="project" value="TreeGrafter"/>
</dbReference>
<dbReference type="EMBL" id="JAEUBE010000414">
    <property type="protein sequence ID" value="KAH3661848.1"/>
    <property type="molecule type" value="Genomic_DNA"/>
</dbReference>
<dbReference type="GO" id="GO:0006351">
    <property type="term" value="P:DNA-templated transcription"/>
    <property type="evidence" value="ECO:0007669"/>
    <property type="project" value="InterPro"/>
</dbReference>
<dbReference type="GO" id="GO:0045944">
    <property type="term" value="P:positive regulation of transcription by RNA polymerase II"/>
    <property type="evidence" value="ECO:0007669"/>
    <property type="project" value="TreeGrafter"/>
</dbReference>
<name>A0A9P8T0K0_9ASCO</name>
<dbReference type="RefSeq" id="XP_046058952.1">
    <property type="nucleotide sequence ID" value="XM_046207272.1"/>
</dbReference>
<reference evidence="7" key="2">
    <citation type="submission" date="2021-01" db="EMBL/GenBank/DDBJ databases">
        <authorList>
            <person name="Schikora-Tamarit M.A."/>
        </authorList>
    </citation>
    <scope>NUCLEOTIDE SEQUENCE</scope>
    <source>
        <strain evidence="7">CBS6075</strain>
    </source>
</reference>
<dbReference type="PANTHER" id="PTHR31069">
    <property type="entry name" value="OLEATE-ACTIVATED TRANSCRIPTION FACTOR 1-RELATED"/>
    <property type="match status" value="1"/>
</dbReference>
<dbReference type="SMART" id="SM00906">
    <property type="entry name" value="Fungal_trans"/>
    <property type="match status" value="1"/>
</dbReference>
<feature type="compositionally biased region" description="Basic and acidic residues" evidence="5">
    <location>
        <begin position="20"/>
        <end position="40"/>
    </location>
</feature>
<dbReference type="Pfam" id="PF04082">
    <property type="entry name" value="Fungal_trans"/>
    <property type="match status" value="1"/>
</dbReference>
<dbReference type="GO" id="GO:0008270">
    <property type="term" value="F:zinc ion binding"/>
    <property type="evidence" value="ECO:0007669"/>
    <property type="project" value="InterPro"/>
</dbReference>
<evidence type="ECO:0000256" key="4">
    <source>
        <dbReference type="ARBA" id="ARBA00023242"/>
    </source>
</evidence>
<dbReference type="GO" id="GO:0000981">
    <property type="term" value="F:DNA-binding transcription factor activity, RNA polymerase II-specific"/>
    <property type="evidence" value="ECO:0007669"/>
    <property type="project" value="TreeGrafter"/>
</dbReference>
<sequence length="892" mass="101218">MNAFASDSPYMVSTITQPRSNERTTSHTPERSSPDSKKPMMNELQMLKDKINQIEASIAVADLSQPRINSATPMPPLTNQLPGYKTPLPPIQLWGPNKSQNLPPLTSSVSWGSMLSDSGSSAIVPSDSGMNPADAFNFYDGYVSVHALHWRVSNHGPLMWITLVRKDPYLHPLWYRIVEFRRRNKLSEFFASQVSTTSQKQEKQFRQKVYETEGVVDVLPFREAKLEHKRSDLDPPKKTQDAKEGLNLYDDKTQPDNSIMVQIKKALPKKKVLWLLVDRYFRYVYPFLPYLDEESFMLNVEEVVGTRSFEDSKIRTVNIEKRLHFATVGTLLIVLRLAYLSLVANHEDPRDFPERTEEERYLLQNPIEIETITVAQSCLNQFKLLKRCALSVFQFALMMKEYRFFAPEDGTDGFGDGEGQCFLGLLIQMAISIGLNRDTTKISGLESSRKLENIWRKIWYGLVSSDVYQATQLGNPLVLRDEMYDTKLPVFDHDNSNNSDLGLEKVVIECLHEKHSLEVLMKDLSSKVLSMSKPPTIEGIFSSIRAIEAFIENNFGSLKSILTLNSNSHLDNVRKVYRMTGFLQARSLIHPVLSHVFIYYAGRSNQVATRYLMKLNIPKVVEINSLFVQLVKKSYLFFGSGFDLMLTPALEASIHKALQLQFTLYVRTNHHKNVLSLNSSPGSINLIKSINRFSEDGLISNIKSYLRGLTLISSKYFYAWRMNKAQTVIVKMLQDDKDSVSNMHLFANLFNVFEGFTAEDFDYLAEIGNIKNYTIDPFSDSKSSAIADDSASIITSDSLGRTPEDVDLDSFWREQLMKLNSSSSNPNHLIPAGFEVSDWVGINPGEPPLSPLRPESRQASAPYTSQNAGLTQLFDTSSIFESFDLGSEYFNT</sequence>
<keyword evidence="2" id="KW-0238">DNA-binding</keyword>
<feature type="region of interest" description="Disordered" evidence="5">
    <location>
        <begin position="1"/>
        <end position="40"/>
    </location>
</feature>
<protein>
    <recommendedName>
        <fullName evidence="6">Xylanolytic transcriptional activator regulatory domain-containing protein</fullName>
    </recommendedName>
</protein>
<evidence type="ECO:0000256" key="2">
    <source>
        <dbReference type="ARBA" id="ARBA00023125"/>
    </source>
</evidence>
<keyword evidence="3" id="KW-0804">Transcription</keyword>
<dbReference type="InterPro" id="IPR050675">
    <property type="entry name" value="OAF3"/>
</dbReference>
<evidence type="ECO:0000256" key="1">
    <source>
        <dbReference type="ARBA" id="ARBA00023015"/>
    </source>
</evidence>
<reference evidence="7" key="1">
    <citation type="journal article" date="2021" name="Open Biol.">
        <title>Shared evolutionary footprints suggest mitochondrial oxidative damage underlies multiple complex I losses in fungi.</title>
        <authorList>
            <person name="Schikora-Tamarit M.A."/>
            <person name="Marcet-Houben M."/>
            <person name="Nosek J."/>
            <person name="Gabaldon T."/>
        </authorList>
    </citation>
    <scope>NUCLEOTIDE SEQUENCE</scope>
    <source>
        <strain evidence="7">CBS6075</strain>
    </source>
</reference>